<feature type="compositionally biased region" description="Basic and acidic residues" evidence="1">
    <location>
        <begin position="769"/>
        <end position="798"/>
    </location>
</feature>
<dbReference type="AlphaFoldDB" id="A0A8J4GVE9"/>
<dbReference type="Proteomes" id="UP000722791">
    <property type="component" value="Unassembled WGS sequence"/>
</dbReference>
<feature type="region of interest" description="Disordered" evidence="1">
    <location>
        <begin position="149"/>
        <end position="219"/>
    </location>
</feature>
<feature type="compositionally biased region" description="Pro residues" evidence="1">
    <location>
        <begin position="913"/>
        <end position="924"/>
    </location>
</feature>
<feature type="region of interest" description="Disordered" evidence="1">
    <location>
        <begin position="733"/>
        <end position="833"/>
    </location>
</feature>
<feature type="region of interest" description="Disordered" evidence="1">
    <location>
        <begin position="487"/>
        <end position="507"/>
    </location>
</feature>
<evidence type="ECO:0000313" key="2">
    <source>
        <dbReference type="EMBL" id="GIL90465.1"/>
    </source>
</evidence>
<evidence type="ECO:0000256" key="1">
    <source>
        <dbReference type="SAM" id="MobiDB-lite"/>
    </source>
</evidence>
<name>A0A8J4GVE9_9CHLO</name>
<protein>
    <submittedName>
        <fullName evidence="3">Uncharacterized protein</fullName>
    </submittedName>
</protein>
<reference evidence="3" key="1">
    <citation type="journal article" date="2021" name="Proc. Natl. Acad. Sci. U.S.A.">
        <title>Three genomes in the algal genus Volvox reveal the fate of a haploid sex-determining region after a transition to homothallism.</title>
        <authorList>
            <person name="Yamamoto K."/>
            <person name="Hamaji T."/>
            <person name="Kawai-Toyooka H."/>
            <person name="Matsuzaki R."/>
            <person name="Takahashi F."/>
            <person name="Nishimura Y."/>
            <person name="Kawachi M."/>
            <person name="Noguchi H."/>
            <person name="Minakuchi Y."/>
            <person name="Umen J.G."/>
            <person name="Toyoda A."/>
            <person name="Nozaki H."/>
        </authorList>
    </citation>
    <scope>NUCLEOTIDE SEQUENCE</scope>
    <source>
        <strain evidence="3">NIES-3785</strain>
        <strain evidence="2">NIES-3786</strain>
    </source>
</reference>
<dbReference type="OrthoDB" id="552677at2759"/>
<feature type="compositionally biased region" description="Pro residues" evidence="1">
    <location>
        <begin position="163"/>
        <end position="172"/>
    </location>
</feature>
<evidence type="ECO:0000313" key="5">
    <source>
        <dbReference type="Proteomes" id="UP000747110"/>
    </source>
</evidence>
<keyword evidence="5" id="KW-1185">Reference proteome</keyword>
<dbReference type="EMBL" id="BNCP01000057">
    <property type="protein sequence ID" value="GIL90465.1"/>
    <property type="molecule type" value="Genomic_DNA"/>
</dbReference>
<accession>A0A8J4GVE9</accession>
<gene>
    <name evidence="2" type="ORF">Vretifemale_18116</name>
    <name evidence="3" type="ORF">Vretimale_17636</name>
</gene>
<feature type="compositionally biased region" description="Gly residues" evidence="1">
    <location>
        <begin position="535"/>
        <end position="552"/>
    </location>
</feature>
<feature type="compositionally biased region" description="Pro residues" evidence="1">
    <location>
        <begin position="940"/>
        <end position="951"/>
    </location>
</feature>
<feature type="compositionally biased region" description="Basic and acidic residues" evidence="1">
    <location>
        <begin position="1064"/>
        <end position="1076"/>
    </location>
</feature>
<evidence type="ECO:0000313" key="3">
    <source>
        <dbReference type="EMBL" id="GIM14700.1"/>
    </source>
</evidence>
<dbReference type="Proteomes" id="UP000747110">
    <property type="component" value="Unassembled WGS sequence"/>
</dbReference>
<feature type="compositionally biased region" description="Low complexity" evidence="1">
    <location>
        <begin position="818"/>
        <end position="833"/>
    </location>
</feature>
<proteinExistence type="predicted"/>
<feature type="region of interest" description="Disordered" evidence="1">
    <location>
        <begin position="884"/>
        <end position="951"/>
    </location>
</feature>
<evidence type="ECO:0000313" key="4">
    <source>
        <dbReference type="Proteomes" id="UP000722791"/>
    </source>
</evidence>
<feature type="compositionally biased region" description="Basic and acidic residues" evidence="1">
    <location>
        <begin position="741"/>
        <end position="750"/>
    </location>
</feature>
<sequence>MDAEKQSTNQEGLKIGAGGFCLSAAHEVLQQLGSSRNSVALKHSLSVFENQLKSVQLIYSLQSALALEFGLHGALAEGCAIAAGVVGDANGLSMDPNSAASGMPDIFSVNSDCFVDRELVRALAWQANCQQEVVRKELRAYQRTVSDRLSLAAKRTKPRDPDAPPPLPPPPLSAAAPGVRSTPASATHISAAGPAAPHQKGSQPQQQQSLPQPPGERQASLGNVDVIMPAVDERMYCLDEKEEATRKAQLAKLSTLINPETGGISIPISVVGVFQQQMVASSDWRVRRVALEAMSRSPLDVLWRLMQNSRVLDCLHNWLQDALTDHQFTMLKLLLSTMACLPMRRDLLKGSKLEAALEGLAYVGPQRYGGGGAAAAAAGNDSGATLVMRNRFGDLAAAVLAEWRQDPDHATLLRRAGAHVQDTTPAAAAATTAVAARVGGIVSDPKGKGANAAAAAAGSAATAAGAAAPPVPGSRLLGAAAAAKDGMRKRALSSPRPMGDARASPRPRVAEVNGPVIAGSSGSGKNAAVTAAAVGSGGRGRGLGGTAGGGSSGVLRRDSLASAAPSLPVQQPVDMTAKLGEKGPADPDVVAGFRSRFGDGSVRRSQLARPARIPSASNAAGAREASPELMAAPSGPAATGRDGKSRGAAGRDPSPERPSTTAAAVGGHPGGFTTVVDSELGPDALARLRAERQAQRQAAALAALQAEARRHPEVLASELEFQQKMNAFRQVLAARQSEQQRTLRPDEVRRAHQSMRETVPWSDPPPRIRLPDDQPDGGRGEESEERQRQARVRQERPKVSYPNKDSIPDSPAEPPPSAHQQQQPQQQLPPRAIPWFPAVDGEEVALDWFRQNLVLWERGIRRAEHVLPPAILHRHLELHPKHLPSQYAVPTNPAPGVPSRSAAARHNNNQSPQHPPPPPPPAMAAPPKRGEVNSQHVALVPPPPQQQQPQPPLLQLQPQFQMIETSAAVATPWTTAVAAEQHALPPLQQQQPLERKAKWSLMSPALPPPAAVAAAPVQLGMMSTLLPLHVQPSQVQQAYEPHGRANGGQPYYDNYGPYRHRQTRMGEKGRSLHHDGPVQGEYGGPAGEYGAGVAFGGQHYVKQQQDFQGAWR</sequence>
<feature type="region of interest" description="Disordered" evidence="1">
    <location>
        <begin position="535"/>
        <end position="556"/>
    </location>
</feature>
<feature type="region of interest" description="Disordered" evidence="1">
    <location>
        <begin position="601"/>
        <end position="677"/>
    </location>
</feature>
<comment type="caution">
    <text evidence="3">The sequence shown here is derived from an EMBL/GenBank/DDBJ whole genome shotgun (WGS) entry which is preliminary data.</text>
</comment>
<feature type="region of interest" description="Disordered" evidence="1">
    <location>
        <begin position="1064"/>
        <end position="1085"/>
    </location>
</feature>
<dbReference type="EMBL" id="BNCQ01000058">
    <property type="protein sequence ID" value="GIM14700.1"/>
    <property type="molecule type" value="Genomic_DNA"/>
</dbReference>
<organism evidence="3 4">
    <name type="scientific">Volvox reticuliferus</name>
    <dbReference type="NCBI Taxonomy" id="1737510"/>
    <lineage>
        <taxon>Eukaryota</taxon>
        <taxon>Viridiplantae</taxon>
        <taxon>Chlorophyta</taxon>
        <taxon>core chlorophytes</taxon>
        <taxon>Chlorophyceae</taxon>
        <taxon>CS clade</taxon>
        <taxon>Chlamydomonadales</taxon>
        <taxon>Volvocaceae</taxon>
        <taxon>Volvox</taxon>
    </lineage>
</organism>